<dbReference type="SUPFAM" id="SSF54236">
    <property type="entry name" value="Ubiquitin-like"/>
    <property type="match status" value="1"/>
</dbReference>
<proteinExistence type="predicted"/>
<feature type="compositionally biased region" description="Polar residues" evidence="3">
    <location>
        <begin position="36"/>
        <end position="56"/>
    </location>
</feature>
<dbReference type="PANTHER" id="PTHR23119:SF51">
    <property type="entry name" value="DISKS LARGE 1 TUMOR SUPPRESSOR PROTEIN"/>
    <property type="match status" value="1"/>
</dbReference>
<dbReference type="GO" id="GO:0045197">
    <property type="term" value="P:establishment or maintenance of epithelial cell apical/basal polarity"/>
    <property type="evidence" value="ECO:0007669"/>
    <property type="project" value="TreeGrafter"/>
</dbReference>
<gene>
    <name evidence="6" type="ORF">PHET_01975</name>
</gene>
<dbReference type="InterPro" id="IPR050614">
    <property type="entry name" value="Synaptic_Scaffolding_LAP-MAGUK"/>
</dbReference>
<sequence>MNSTEELNSADKRKSILRLPTFMTHSAKPNKWKLQRPSSRSGSATSLNGTVNGSQSDGLIPQELSLEEVNSSDGLVVTYLRVYCEKVRQGDHFKTIKVYGSTTAQKCIKDLVVTYYAKLGEPDQFQLYEVFGRIAPLNGHNDQNDTVLVFNEVKVRPIPTDETIHAIFSSTSPGPGLSRRIELRRRNLPESAVKRSSNTTLRSSYDSIPSSPLVPLIRRSVTPGGARLTLRDSRTHRLPRGARPPNGPYLLLLRGTLASRDLLIHDLSMLIQKDRTVSELTIGFNSSANIHIYTAPDEPASFKDLPILAKLVGYDEKLPVDGTPAPSGAIYLEPASKEWNREDDVPSGNVYPIWVNEEVITRPNYPFFKRRLLRPGDFLYFGSLKRGYVFLFKDPRWIPDHRLELALSTPPPGSASSRNGLQLNGSAFRLDKTINISGRSSDTDSLHSGFRGQTGSPLIADHLPRSAYLRKIVSSLFTQPLPSVTSGHPVLDSFETPSWSKIDPYRSAGLFVHLVRATAIFIIQPNPPLPNRDIDQDSLMTIEDYATNRVKDMHALLLECHQAVTNRAPGLIYPHLWLSLFCYDVGVLLSYGWLEAQSTTLPISPDRLPRYTRTRSEHVSAEDNESSGSSSNSVRQRRPIETLTVISELRELAFRLADDSIRKVVKIAFDEISPLTRSFYQDDESPAAYGHKGDNRAFEVRVSRMSNLELRSRLQKFASCFPAAFHPSGTLVDRIDGPTSTGSSPFHTTTSTDSSVSLMNGRMGRSNQKSTNGASKTDDFVFQDTSDHSLSTGTDSESGLPWNSKRTDANLKAGYGKRTRSTEARVEAIIWRRLMASLSHNILHAVLSTASILIDWNTGERLLSGINWLQEWLASNRLDAHKRPLTMIMEFANLLATPKEQLLRMHWAGMRSIYPEIPPALLKFMLEEYSVESETRPYSAWQVDPHDETAADEEPFEVIGIILEGWCSKECVNYQLHQSRTYPAYRPADLWTLFGLPGTEDLVILLDEQIKEQNIDFRWTDLLKEFPPAHARPQSMTESDQVSKNRPPSRQRKPVPRRPRSSSEWRSSTNSPSVDMKFTREHRKVSAPLPFDSSSLGRRSDLMNANETMYGLPNHLRPAQSKGEPTRVIRTFNTDNEKTTPVASQDVSPNQQEVALYHLNQLLASLTQNDFNKLKHIPDRPSTAWSQARRPVRRPGIEVLYESQPNLRTLYESSQKQGFTSGPLKGNSNELRGFSPDRYASNPPFSQTLPNGGFSQSMWHLPAGSEELPATQLNDPKYTRMVLNASRDFDKFRQSMLGRGLDKLRSPLATPRNPLESQVSSSLGNLAGIGSQSAHQTPNIIIEEHGDDSSLSGAESIAGRPSTMISRDDDLADVISRAATGDTVTNVTLTRGPNSGFGLVLVDGARTALDQPGVFVKSTTANGVAAESGAIRFGDRIHAINGQDLTGMTYSEALKLLKSCTQRTTFTIRRCSLSDPNLLLVPKINPLPGSK</sequence>
<comment type="subcellular location">
    <subcellularLocation>
        <location evidence="1">Membrane</location>
    </subcellularLocation>
</comment>
<feature type="compositionally biased region" description="Low complexity" evidence="3">
    <location>
        <begin position="1062"/>
        <end position="1073"/>
    </location>
</feature>
<evidence type="ECO:0000313" key="6">
    <source>
        <dbReference type="EMBL" id="KAF5404520.1"/>
    </source>
</evidence>
<keyword evidence="7" id="KW-1185">Reference proteome</keyword>
<reference evidence="6" key="1">
    <citation type="submission" date="2019-05" db="EMBL/GenBank/DDBJ databases">
        <title>Annotation for the trematode Paragonimus heterotremus.</title>
        <authorList>
            <person name="Choi Y.-J."/>
        </authorList>
    </citation>
    <scope>NUCLEOTIDE SEQUENCE</scope>
    <source>
        <strain evidence="6">LC</strain>
    </source>
</reference>
<evidence type="ECO:0000259" key="4">
    <source>
        <dbReference type="PROSITE" id="PS50106"/>
    </source>
</evidence>
<feature type="region of interest" description="Disordered" evidence="3">
    <location>
        <begin position="605"/>
        <end position="636"/>
    </location>
</feature>
<keyword evidence="2" id="KW-0472">Membrane</keyword>
<dbReference type="CDD" id="cd00136">
    <property type="entry name" value="PDZ_canonical"/>
    <property type="match status" value="1"/>
</dbReference>
<dbReference type="GO" id="GO:0019901">
    <property type="term" value="F:protein kinase binding"/>
    <property type="evidence" value="ECO:0007669"/>
    <property type="project" value="TreeGrafter"/>
</dbReference>
<dbReference type="GO" id="GO:0097120">
    <property type="term" value="P:receptor localization to synapse"/>
    <property type="evidence" value="ECO:0007669"/>
    <property type="project" value="TreeGrafter"/>
</dbReference>
<feature type="region of interest" description="Disordered" evidence="3">
    <location>
        <begin position="28"/>
        <end position="56"/>
    </location>
</feature>
<dbReference type="InterPro" id="IPR001478">
    <property type="entry name" value="PDZ"/>
</dbReference>
<dbReference type="InterPro" id="IPR036034">
    <property type="entry name" value="PDZ_sf"/>
</dbReference>
<feature type="region of interest" description="Disordered" evidence="3">
    <location>
        <begin position="731"/>
        <end position="779"/>
    </location>
</feature>
<protein>
    <recommendedName>
        <fullName evidence="8">Ras-associating and dilute domain-containing protein</fullName>
    </recommendedName>
</protein>
<dbReference type="Pfam" id="PF01843">
    <property type="entry name" value="DIL"/>
    <property type="match status" value="1"/>
</dbReference>
<feature type="domain" description="PDZ" evidence="4">
    <location>
        <begin position="1386"/>
        <end position="1472"/>
    </location>
</feature>
<evidence type="ECO:0000259" key="5">
    <source>
        <dbReference type="PROSITE" id="PS50200"/>
    </source>
</evidence>
<name>A0A8J4ST09_9TREM</name>
<dbReference type="Pfam" id="PF00788">
    <property type="entry name" value="RA"/>
    <property type="match status" value="1"/>
</dbReference>
<feature type="compositionally biased region" description="Polar residues" evidence="3">
    <location>
        <begin position="1034"/>
        <end position="1044"/>
    </location>
</feature>
<dbReference type="Pfam" id="PF00595">
    <property type="entry name" value="PDZ"/>
    <property type="match status" value="1"/>
</dbReference>
<dbReference type="Proteomes" id="UP000748531">
    <property type="component" value="Unassembled WGS sequence"/>
</dbReference>
<dbReference type="Gene3D" id="3.10.20.90">
    <property type="entry name" value="Phosphatidylinositol 3-kinase Catalytic Subunit, Chain A, domain 1"/>
    <property type="match status" value="1"/>
</dbReference>
<feature type="compositionally biased region" description="Basic residues" evidence="3">
    <location>
        <begin position="1047"/>
        <end position="1060"/>
    </location>
</feature>
<dbReference type="GO" id="GO:0098609">
    <property type="term" value="P:cell-cell adhesion"/>
    <property type="evidence" value="ECO:0007669"/>
    <property type="project" value="TreeGrafter"/>
</dbReference>
<feature type="compositionally biased region" description="Polar residues" evidence="3">
    <location>
        <begin position="765"/>
        <end position="775"/>
    </location>
</feature>
<evidence type="ECO:0000256" key="2">
    <source>
        <dbReference type="ARBA" id="ARBA00023136"/>
    </source>
</evidence>
<dbReference type="SUPFAM" id="SSF50156">
    <property type="entry name" value="PDZ domain-like"/>
    <property type="match status" value="1"/>
</dbReference>
<dbReference type="EMBL" id="LUCH01000694">
    <property type="protein sequence ID" value="KAF5404520.1"/>
    <property type="molecule type" value="Genomic_DNA"/>
</dbReference>
<dbReference type="InterPro" id="IPR002710">
    <property type="entry name" value="Dilute_dom"/>
</dbReference>
<dbReference type="OrthoDB" id="10033291at2759"/>
<dbReference type="SMART" id="SM00228">
    <property type="entry name" value="PDZ"/>
    <property type="match status" value="1"/>
</dbReference>
<evidence type="ECO:0000256" key="3">
    <source>
        <dbReference type="SAM" id="MobiDB-lite"/>
    </source>
</evidence>
<organism evidence="6 7">
    <name type="scientific">Paragonimus heterotremus</name>
    <dbReference type="NCBI Taxonomy" id="100268"/>
    <lineage>
        <taxon>Eukaryota</taxon>
        <taxon>Metazoa</taxon>
        <taxon>Spiralia</taxon>
        <taxon>Lophotrochozoa</taxon>
        <taxon>Platyhelminthes</taxon>
        <taxon>Trematoda</taxon>
        <taxon>Digenea</taxon>
        <taxon>Plagiorchiida</taxon>
        <taxon>Troglotremata</taxon>
        <taxon>Troglotrematidae</taxon>
        <taxon>Paragonimus</taxon>
    </lineage>
</organism>
<comment type="caution">
    <text evidence="6">The sequence shown here is derived from an EMBL/GenBank/DDBJ whole genome shotgun (WGS) entry which is preliminary data.</text>
</comment>
<dbReference type="InterPro" id="IPR029071">
    <property type="entry name" value="Ubiquitin-like_domsf"/>
</dbReference>
<feature type="compositionally biased region" description="Polar residues" evidence="3">
    <location>
        <begin position="738"/>
        <end position="758"/>
    </location>
</feature>
<evidence type="ECO:0008006" key="8">
    <source>
        <dbReference type="Google" id="ProtNLM"/>
    </source>
</evidence>
<dbReference type="GO" id="GO:0007165">
    <property type="term" value="P:signal transduction"/>
    <property type="evidence" value="ECO:0007669"/>
    <property type="project" value="InterPro"/>
</dbReference>
<dbReference type="PROSITE" id="PS50106">
    <property type="entry name" value="PDZ"/>
    <property type="match status" value="1"/>
</dbReference>
<dbReference type="PROSITE" id="PS50200">
    <property type="entry name" value="RA"/>
    <property type="match status" value="1"/>
</dbReference>
<feature type="region of interest" description="Disordered" evidence="3">
    <location>
        <begin position="1029"/>
        <end position="1099"/>
    </location>
</feature>
<accession>A0A8J4ST09</accession>
<dbReference type="InterPro" id="IPR000159">
    <property type="entry name" value="RA_dom"/>
</dbReference>
<feature type="domain" description="Ras-associating" evidence="5">
    <location>
        <begin position="79"/>
        <end position="188"/>
    </location>
</feature>
<dbReference type="GO" id="GO:0016323">
    <property type="term" value="C:basolateral plasma membrane"/>
    <property type="evidence" value="ECO:0007669"/>
    <property type="project" value="TreeGrafter"/>
</dbReference>
<evidence type="ECO:0000256" key="1">
    <source>
        <dbReference type="ARBA" id="ARBA00004370"/>
    </source>
</evidence>
<dbReference type="GO" id="GO:0043113">
    <property type="term" value="P:receptor clustering"/>
    <property type="evidence" value="ECO:0007669"/>
    <property type="project" value="TreeGrafter"/>
</dbReference>
<dbReference type="Gene3D" id="2.30.42.10">
    <property type="match status" value="1"/>
</dbReference>
<dbReference type="PANTHER" id="PTHR23119">
    <property type="entry name" value="DISCS LARGE"/>
    <property type="match status" value="1"/>
</dbReference>
<dbReference type="GO" id="GO:0030054">
    <property type="term" value="C:cell junction"/>
    <property type="evidence" value="ECO:0007669"/>
    <property type="project" value="TreeGrafter"/>
</dbReference>
<evidence type="ECO:0000313" key="7">
    <source>
        <dbReference type="Proteomes" id="UP000748531"/>
    </source>
</evidence>